<feature type="domain" description="F-box" evidence="1">
    <location>
        <begin position="24"/>
        <end position="68"/>
    </location>
</feature>
<dbReference type="Pfam" id="PF12937">
    <property type="entry name" value="F-box-like"/>
    <property type="match status" value="1"/>
</dbReference>
<name>A0A3P3YJU9_PLABS</name>
<dbReference type="EMBL" id="OVEO01000014">
    <property type="protein sequence ID" value="SPR00434.1"/>
    <property type="molecule type" value="Genomic_DNA"/>
</dbReference>
<accession>A0A3P3YJU9</accession>
<evidence type="ECO:0000313" key="3">
    <source>
        <dbReference type="Proteomes" id="UP000290189"/>
    </source>
</evidence>
<dbReference type="Proteomes" id="UP000290189">
    <property type="component" value="Unassembled WGS sequence"/>
</dbReference>
<dbReference type="AlphaFoldDB" id="A0A3P3YJU9"/>
<gene>
    <name evidence="2" type="ORF">PLBR_LOCUS7649</name>
</gene>
<dbReference type="PROSITE" id="PS50181">
    <property type="entry name" value="FBOX"/>
    <property type="match status" value="1"/>
</dbReference>
<evidence type="ECO:0000313" key="2">
    <source>
        <dbReference type="EMBL" id="SPR00434.1"/>
    </source>
</evidence>
<sequence length="244" mass="26747">MLSSAATAWYDISVDDSVPRSIAVAFMQALPHDVLVSILQNLDSGELARIAVTCSDLRRACVIVWPRRQVLVRVHSGERLHVTAHDPYLGIGATLRSPPAGMKTVKAVVVFDRHLVVACVEAVSSHVILYMYLPRSGRWRRLPPPSITSIAACQSIGDRYLIVVDNDGATMLYSLDDKLWHKCPSAPSPHRNGAAGVIRGRDRGAKFDLKTKTWSSIAPMPEGREKMGSCVYKDRLVVAGGHLE</sequence>
<evidence type="ECO:0000259" key="1">
    <source>
        <dbReference type="PROSITE" id="PS50181"/>
    </source>
</evidence>
<dbReference type="InterPro" id="IPR001810">
    <property type="entry name" value="F-box_dom"/>
</dbReference>
<organism evidence="2 3">
    <name type="scientific">Plasmodiophora brassicae</name>
    <name type="common">Clubroot disease agent</name>
    <dbReference type="NCBI Taxonomy" id="37360"/>
    <lineage>
        <taxon>Eukaryota</taxon>
        <taxon>Sar</taxon>
        <taxon>Rhizaria</taxon>
        <taxon>Endomyxa</taxon>
        <taxon>Phytomyxea</taxon>
        <taxon>Plasmodiophorida</taxon>
        <taxon>Plasmodiophoridae</taxon>
        <taxon>Plasmodiophora</taxon>
    </lineage>
</organism>
<dbReference type="SUPFAM" id="SSF81383">
    <property type="entry name" value="F-box domain"/>
    <property type="match status" value="1"/>
</dbReference>
<dbReference type="SUPFAM" id="SSF117281">
    <property type="entry name" value="Kelch motif"/>
    <property type="match status" value="1"/>
</dbReference>
<geneLocation type="mitochondrion" evidence="2"/>
<dbReference type="CDD" id="cd09917">
    <property type="entry name" value="F-box_SF"/>
    <property type="match status" value="1"/>
</dbReference>
<protein>
    <recommendedName>
        <fullName evidence="1">F-box domain-containing protein</fullName>
    </recommendedName>
</protein>
<reference evidence="2 3" key="1">
    <citation type="submission" date="2018-03" db="EMBL/GenBank/DDBJ databases">
        <authorList>
            <person name="Fogelqvist J."/>
        </authorList>
    </citation>
    <scope>NUCLEOTIDE SEQUENCE [LARGE SCALE GENOMIC DNA]</scope>
</reference>
<dbReference type="InterPro" id="IPR015915">
    <property type="entry name" value="Kelch-typ_b-propeller"/>
</dbReference>
<dbReference type="Gene3D" id="2.120.10.80">
    <property type="entry name" value="Kelch-type beta propeller"/>
    <property type="match status" value="1"/>
</dbReference>
<proteinExistence type="predicted"/>
<keyword evidence="2" id="KW-0496">Mitochondrion</keyword>
<dbReference type="InterPro" id="IPR036047">
    <property type="entry name" value="F-box-like_dom_sf"/>
</dbReference>